<dbReference type="SMART" id="SM00014">
    <property type="entry name" value="acidPPc"/>
    <property type="match status" value="1"/>
</dbReference>
<feature type="domain" description="Phosphatidic acid phosphatase type 2/haloperoxidase" evidence="2">
    <location>
        <begin position="88"/>
        <end position="208"/>
    </location>
</feature>
<keyword evidence="1" id="KW-1133">Transmembrane helix</keyword>
<reference evidence="3 4" key="1">
    <citation type="submission" date="2020-06" db="EMBL/GenBank/DDBJ databases">
        <title>Description of novel acetic acid bacteria.</title>
        <authorList>
            <person name="Sombolestani A."/>
        </authorList>
    </citation>
    <scope>NUCLEOTIDE SEQUENCE [LARGE SCALE GENOMIC DNA]</scope>
    <source>
        <strain evidence="3 4">LMG 31431</strain>
    </source>
</reference>
<dbReference type="AlphaFoldDB" id="A0A7Y7M672"/>
<dbReference type="InterPro" id="IPR036938">
    <property type="entry name" value="PAP2/HPO_sf"/>
</dbReference>
<dbReference type="PANTHER" id="PTHR14969">
    <property type="entry name" value="SPHINGOSINE-1-PHOSPHATE PHOSPHOHYDROLASE"/>
    <property type="match status" value="1"/>
</dbReference>
<feature type="transmembrane region" description="Helical" evidence="1">
    <location>
        <begin position="230"/>
        <end position="248"/>
    </location>
</feature>
<evidence type="ECO:0000313" key="4">
    <source>
        <dbReference type="Proteomes" id="UP000534870"/>
    </source>
</evidence>
<dbReference type="EMBL" id="JABXXP010000054">
    <property type="protein sequence ID" value="NVN10599.1"/>
    <property type="molecule type" value="Genomic_DNA"/>
</dbReference>
<dbReference type="Gene3D" id="1.20.144.10">
    <property type="entry name" value="Phosphatidic acid phosphatase type 2/haloperoxidase"/>
    <property type="match status" value="1"/>
</dbReference>
<keyword evidence="1" id="KW-0812">Transmembrane</keyword>
<proteinExistence type="predicted"/>
<comment type="caution">
    <text evidence="3">The sequence shown here is derived from an EMBL/GenBank/DDBJ whole genome shotgun (WGS) entry which is preliminary data.</text>
</comment>
<accession>A0A7Y7M672</accession>
<evidence type="ECO:0000256" key="1">
    <source>
        <dbReference type="SAM" id="Phobius"/>
    </source>
</evidence>
<dbReference type="RefSeq" id="WP_176639367.1">
    <property type="nucleotide sequence ID" value="NZ_JABXXP010000054.1"/>
</dbReference>
<protein>
    <submittedName>
        <fullName evidence="3">Phosphatase PAP2 family protein</fullName>
    </submittedName>
</protein>
<organism evidence="3 4">
    <name type="scientific">Nguyenibacter vanlangensis</name>
    <dbReference type="NCBI Taxonomy" id="1216886"/>
    <lineage>
        <taxon>Bacteria</taxon>
        <taxon>Pseudomonadati</taxon>
        <taxon>Pseudomonadota</taxon>
        <taxon>Alphaproteobacteria</taxon>
        <taxon>Acetobacterales</taxon>
        <taxon>Acetobacteraceae</taxon>
        <taxon>Nguyenibacter</taxon>
    </lineage>
</organism>
<dbReference type="InterPro" id="IPR000326">
    <property type="entry name" value="PAP2/HPO"/>
</dbReference>
<evidence type="ECO:0000259" key="2">
    <source>
        <dbReference type="SMART" id="SM00014"/>
    </source>
</evidence>
<sequence length="263" mass="28676">MSGETVAPSFQRGSKSALIPILIFAVVASLSLGGVRGADYMIMHGLNRLSGRSAILDHAIFGLTKDMFSSVVLLSLVVYAWYGTLDAAKRAGILVGVFMSFSSGIISRVLQLLLPTHHRPLHDAALHFRIPFGVQADTLNHWASFPSDHAAVTFGLACTLYLANIRVGRVAFALVALLNLVRIYLGLHYPSDVLAGGMLGIALVVTTRPFQDSRIVRRILAWEFSHRALFYALAFYLCFGIATLFNDYRSALADIAKMVVPHS</sequence>
<dbReference type="PANTHER" id="PTHR14969:SF13">
    <property type="entry name" value="AT30094P"/>
    <property type="match status" value="1"/>
</dbReference>
<evidence type="ECO:0000313" key="3">
    <source>
        <dbReference type="EMBL" id="NVN10599.1"/>
    </source>
</evidence>
<name>A0A7Y7M672_9PROT</name>
<dbReference type="SUPFAM" id="SSF48317">
    <property type="entry name" value="Acid phosphatase/Vanadium-dependent haloperoxidase"/>
    <property type="match status" value="1"/>
</dbReference>
<feature type="transmembrane region" description="Helical" evidence="1">
    <location>
        <begin position="17"/>
        <end position="38"/>
    </location>
</feature>
<feature type="transmembrane region" description="Helical" evidence="1">
    <location>
        <begin position="93"/>
        <end position="114"/>
    </location>
</feature>
<dbReference type="CDD" id="cd01610">
    <property type="entry name" value="PAP2_like"/>
    <property type="match status" value="1"/>
</dbReference>
<keyword evidence="1" id="KW-0472">Membrane</keyword>
<dbReference type="Proteomes" id="UP000534870">
    <property type="component" value="Unassembled WGS sequence"/>
</dbReference>
<feature type="transmembrane region" description="Helical" evidence="1">
    <location>
        <begin position="193"/>
        <end position="210"/>
    </location>
</feature>
<feature type="transmembrane region" description="Helical" evidence="1">
    <location>
        <begin position="59"/>
        <end position="81"/>
    </location>
</feature>
<gene>
    <name evidence="3" type="ORF">HUK84_05460</name>
</gene>
<dbReference type="Pfam" id="PF01569">
    <property type="entry name" value="PAP2"/>
    <property type="match status" value="1"/>
</dbReference>